<feature type="compositionally biased region" description="Acidic residues" evidence="1">
    <location>
        <begin position="10"/>
        <end position="28"/>
    </location>
</feature>
<dbReference type="PANTHER" id="PTHR21561:SF12">
    <property type="entry name" value="INO80 COMPLEX SUBUNIT B"/>
    <property type="match status" value="1"/>
</dbReference>
<feature type="compositionally biased region" description="Basic and acidic residues" evidence="1">
    <location>
        <begin position="196"/>
        <end position="223"/>
    </location>
</feature>
<feature type="compositionally biased region" description="Low complexity" evidence="1">
    <location>
        <begin position="54"/>
        <end position="74"/>
    </location>
</feature>
<dbReference type="Proteomes" id="UP000749559">
    <property type="component" value="Unassembled WGS sequence"/>
</dbReference>
<feature type="compositionally biased region" description="Basic and acidic residues" evidence="1">
    <location>
        <begin position="111"/>
        <end position="121"/>
    </location>
</feature>
<dbReference type="EMBL" id="CAIIXF020000012">
    <property type="protein sequence ID" value="CAH1800425.1"/>
    <property type="molecule type" value="Genomic_DNA"/>
</dbReference>
<keyword evidence="3" id="KW-1185">Reference proteome</keyword>
<evidence type="ECO:0000313" key="3">
    <source>
        <dbReference type="Proteomes" id="UP000749559"/>
    </source>
</evidence>
<feature type="compositionally biased region" description="Basic residues" evidence="1">
    <location>
        <begin position="224"/>
        <end position="240"/>
    </location>
</feature>
<dbReference type="OrthoDB" id="2021186at2759"/>
<name>A0A8J1YC58_OWEFU</name>
<dbReference type="InterPro" id="IPR007529">
    <property type="entry name" value="Znf_HIT"/>
</dbReference>
<dbReference type="GO" id="GO:0006338">
    <property type="term" value="P:chromatin remodeling"/>
    <property type="evidence" value="ECO:0007669"/>
    <property type="project" value="InterPro"/>
</dbReference>
<dbReference type="InterPro" id="IPR029523">
    <property type="entry name" value="INO80B/Ies2"/>
</dbReference>
<dbReference type="SMART" id="SM01406">
    <property type="entry name" value="PAPA-1"/>
    <property type="match status" value="1"/>
</dbReference>
<dbReference type="InterPro" id="IPR006880">
    <property type="entry name" value="INO80B_C"/>
</dbReference>
<gene>
    <name evidence="2" type="ORF">OFUS_LOCUS24312</name>
</gene>
<feature type="region of interest" description="Disordered" evidence="1">
    <location>
        <begin position="165"/>
        <end position="240"/>
    </location>
</feature>
<feature type="region of interest" description="Disordered" evidence="1">
    <location>
        <begin position="1"/>
        <end position="127"/>
    </location>
</feature>
<evidence type="ECO:0000313" key="2">
    <source>
        <dbReference type="EMBL" id="CAH1800425.1"/>
    </source>
</evidence>
<sequence>MGRKRKISEDIEVDVEVTDPPFEVDVDDSASLSSPHKKHKKHKKKHKKKKDETSFSSEPSSDLGSSPATPSKPSIKLKIKLGGKTLTSKDVPPPKAKEQANREGPVADNEPDIKTKSKGDDTSDEEEVWLKALEKGELDDYGRVKADKDLSLMTARQRAMIVGQSEAELMQLPTGYKKSDLTDEQKERRKQRADKRKVLAHEKREKDKKQTIDRLLKKQESKQKSTKARQAGKKAQKPHVRYLRTLNQRSISLPPNVPFPLKHQPPINPPKQQLCGLKGCKNARKYSCSKTGLSLCGLECYNKNKSANKHLWNTVR</sequence>
<comment type="caution">
    <text evidence="2">The sequence shown here is derived from an EMBL/GenBank/DDBJ whole genome shotgun (WGS) entry which is preliminary data.</text>
</comment>
<feature type="compositionally biased region" description="Basic and acidic residues" evidence="1">
    <location>
        <begin position="177"/>
        <end position="187"/>
    </location>
</feature>
<dbReference type="GO" id="GO:0031011">
    <property type="term" value="C:Ino80 complex"/>
    <property type="evidence" value="ECO:0007669"/>
    <property type="project" value="InterPro"/>
</dbReference>
<protein>
    <submittedName>
        <fullName evidence="2">Uncharacterized protein</fullName>
    </submittedName>
</protein>
<accession>A0A8J1YC58</accession>
<dbReference type="AlphaFoldDB" id="A0A8J1YC58"/>
<proteinExistence type="predicted"/>
<feature type="compositionally biased region" description="Basic residues" evidence="1">
    <location>
        <begin position="35"/>
        <end position="49"/>
    </location>
</feature>
<reference evidence="2" key="1">
    <citation type="submission" date="2022-03" db="EMBL/GenBank/DDBJ databases">
        <authorList>
            <person name="Martin C."/>
        </authorList>
    </citation>
    <scope>NUCLEOTIDE SEQUENCE</scope>
</reference>
<organism evidence="2 3">
    <name type="scientific">Owenia fusiformis</name>
    <name type="common">Polychaete worm</name>
    <dbReference type="NCBI Taxonomy" id="6347"/>
    <lineage>
        <taxon>Eukaryota</taxon>
        <taxon>Metazoa</taxon>
        <taxon>Spiralia</taxon>
        <taxon>Lophotrochozoa</taxon>
        <taxon>Annelida</taxon>
        <taxon>Polychaeta</taxon>
        <taxon>Sedentaria</taxon>
        <taxon>Canalipalpata</taxon>
        <taxon>Sabellida</taxon>
        <taxon>Oweniida</taxon>
        <taxon>Oweniidae</taxon>
        <taxon>Owenia</taxon>
    </lineage>
</organism>
<dbReference type="Pfam" id="PF04795">
    <property type="entry name" value="PAPA-1"/>
    <property type="match status" value="1"/>
</dbReference>
<dbReference type="PANTHER" id="PTHR21561">
    <property type="entry name" value="INO80 COMPLEX SUBUNIT B"/>
    <property type="match status" value="1"/>
</dbReference>
<dbReference type="Pfam" id="PF04438">
    <property type="entry name" value="zf-HIT"/>
    <property type="match status" value="1"/>
</dbReference>
<dbReference type="CDD" id="cd23021">
    <property type="entry name" value="zf-HIT_IN80B"/>
    <property type="match status" value="1"/>
</dbReference>
<evidence type="ECO:0000256" key="1">
    <source>
        <dbReference type="SAM" id="MobiDB-lite"/>
    </source>
</evidence>